<accession>A0AC60QC62</accession>
<gene>
    <name evidence="1" type="ORF">HPB47_021569</name>
</gene>
<evidence type="ECO:0000313" key="2">
    <source>
        <dbReference type="Proteomes" id="UP000805193"/>
    </source>
</evidence>
<keyword evidence="2" id="KW-1185">Reference proteome</keyword>
<organism evidence="1 2">
    <name type="scientific">Ixodes persulcatus</name>
    <name type="common">Taiga tick</name>
    <dbReference type="NCBI Taxonomy" id="34615"/>
    <lineage>
        <taxon>Eukaryota</taxon>
        <taxon>Metazoa</taxon>
        <taxon>Ecdysozoa</taxon>
        <taxon>Arthropoda</taxon>
        <taxon>Chelicerata</taxon>
        <taxon>Arachnida</taxon>
        <taxon>Acari</taxon>
        <taxon>Parasitiformes</taxon>
        <taxon>Ixodida</taxon>
        <taxon>Ixodoidea</taxon>
        <taxon>Ixodidae</taxon>
        <taxon>Ixodinae</taxon>
        <taxon>Ixodes</taxon>
    </lineage>
</organism>
<proteinExistence type="predicted"/>
<sequence>MVLLSRELGFRCEEVGGKFLLFVRSLLVSDSDYSTITVLTCSSLFLGALIAFLVYAERALKAGQLMEPPASYELHGTYSGEMWSRKRELTTGPCSDSNEQRFLAYYDYELNLCNSFVGDLRYCLAGDNRFGTREDCIKACVTPGFQKHRCQGHRVGLCEGTTDKVYNFVFNHGCHVYKSVLCLQGNNKFISLGECQKYCCPDCKSEYCSARVSEGRCLTSDLHFRFYYDANSSQCVPHRGTCLKGRNRYRTLETCASHFPLKTYAVLVLAVFAILWCQLMGTYPKTLDDLAVPLFSRASRNCSRDYSGLSTRVDIVFVAKWAYRNMKVTRLMTRCLKSILAYSDRSLHFHVLADPQSYMRLRRTLYNVQKEAGKIFQFSLYNITSVQVHQREVIKVMRTLFFTKDVGRYNDDMFFVTEVFHRVFPLQRIIFIDLDLRFEEDIGKLHDFFNCFDAQNLIGIGFDLQPQYRLDFAKYREKHPDSDVGIARPGKQGFNTGVMLMDLDAMRHSKIYNSLLTYKDLKPLCDKYYFKGSLGHQDFFTLVGMEHPELFLVLDCVWNRQLDTGWSHSVKKTVFDEYHRCPGKVRIYHANGGARMPDDRRFASFAGFGRSQNWTVVTGV</sequence>
<name>A0AC60QC62_IXOPE</name>
<reference evidence="1 2" key="1">
    <citation type="journal article" date="2020" name="Cell">
        <title>Large-Scale Comparative Analyses of Tick Genomes Elucidate Their Genetic Diversity and Vector Capacities.</title>
        <authorList>
            <consortium name="Tick Genome and Microbiome Consortium (TIGMIC)"/>
            <person name="Jia N."/>
            <person name="Wang J."/>
            <person name="Shi W."/>
            <person name="Du L."/>
            <person name="Sun Y."/>
            <person name="Zhan W."/>
            <person name="Jiang J.F."/>
            <person name="Wang Q."/>
            <person name="Zhang B."/>
            <person name="Ji P."/>
            <person name="Bell-Sakyi L."/>
            <person name="Cui X.M."/>
            <person name="Yuan T.T."/>
            <person name="Jiang B.G."/>
            <person name="Yang W.F."/>
            <person name="Lam T.T."/>
            <person name="Chang Q.C."/>
            <person name="Ding S.J."/>
            <person name="Wang X.J."/>
            <person name="Zhu J.G."/>
            <person name="Ruan X.D."/>
            <person name="Zhao L."/>
            <person name="Wei J.T."/>
            <person name="Ye R.Z."/>
            <person name="Que T.C."/>
            <person name="Du C.H."/>
            <person name="Zhou Y.H."/>
            <person name="Cheng J.X."/>
            <person name="Dai P.F."/>
            <person name="Guo W.B."/>
            <person name="Han X.H."/>
            <person name="Huang E.J."/>
            <person name="Li L.F."/>
            <person name="Wei W."/>
            <person name="Gao Y.C."/>
            <person name="Liu J.Z."/>
            <person name="Shao H.Z."/>
            <person name="Wang X."/>
            <person name="Wang C.C."/>
            <person name="Yang T.C."/>
            <person name="Huo Q.B."/>
            <person name="Li W."/>
            <person name="Chen H.Y."/>
            <person name="Chen S.E."/>
            <person name="Zhou L.G."/>
            <person name="Ni X.B."/>
            <person name="Tian J.H."/>
            <person name="Sheng Y."/>
            <person name="Liu T."/>
            <person name="Pan Y.S."/>
            <person name="Xia L.Y."/>
            <person name="Li J."/>
            <person name="Zhao F."/>
            <person name="Cao W.C."/>
        </authorList>
    </citation>
    <scope>NUCLEOTIDE SEQUENCE [LARGE SCALE GENOMIC DNA]</scope>
    <source>
        <strain evidence="1">Iper-2018</strain>
    </source>
</reference>
<protein>
    <submittedName>
        <fullName evidence="1">Uncharacterized protein</fullName>
    </submittedName>
</protein>
<dbReference type="Proteomes" id="UP000805193">
    <property type="component" value="Unassembled WGS sequence"/>
</dbReference>
<dbReference type="EMBL" id="JABSTQ010009207">
    <property type="protein sequence ID" value="KAG0431670.1"/>
    <property type="molecule type" value="Genomic_DNA"/>
</dbReference>
<evidence type="ECO:0000313" key="1">
    <source>
        <dbReference type="EMBL" id="KAG0431670.1"/>
    </source>
</evidence>
<comment type="caution">
    <text evidence="1">The sequence shown here is derived from an EMBL/GenBank/DDBJ whole genome shotgun (WGS) entry which is preliminary data.</text>
</comment>